<dbReference type="EMBL" id="QPFP01000072">
    <property type="protein sequence ID" value="TEB23926.1"/>
    <property type="molecule type" value="Genomic_DNA"/>
</dbReference>
<keyword evidence="2" id="KW-1133">Transmembrane helix</keyword>
<keyword evidence="4" id="KW-1185">Reference proteome</keyword>
<dbReference type="AlphaFoldDB" id="A0A4Y7SPY9"/>
<sequence length="722" mass="81029">MIIVSKEESQNRPPPTALDPGPAKRPPRRLSGCRCLLYTAFTFLGLLLGLYIAKFTVKTAGKATKPHPELYANTTLDRADWGKVVRPLVDQRTKFDIIATVWSKAPGERRGDEGLAGSAPEGEQVLYEGVVFKSVTLKDKHVHSTVDLEIPLDAFESDDVENFDLRATFRLIPHSPSLLDYATGYTSWRSPKILAARISPEVPGELINWEKLITDSFGITIPLIEFNTIKSACDSSVSDDPSRPEDEEDEDAAEDPFRWIGVVSAKGHSPRKYHPYVVTRTDLRVVKMTELYNLDAYSMRQFRLRRENILNGCIAFNKETVRDVRGCHRTFNERANAETKIELEVPDEKTGEKQKQYAYAPFLDVSPRAWGPLDLVAMPVNREHCTVSARVPTSPKTLRVKWKVAFSASSPGRLVLANVVGYMAKYNMTDTDFNKAKAQYTAQKLQRLHGHQFSKDSWAGLSAALVVIHGIINLVILGLTLLYWYTRTSTVGISFLRCGVLVLCNVAGFVLDMTPSLSQSDPSLIALALEILWNIGISGTVTWLILRAVLRLDFMDAFPFIRKTPASHDERASLRLEVRGRAMVLFTVLISIFALHVFGPLSYPIRHHIGPAPDPMSSQHDHFIALEKFLLSPLNMAGDIFQLILNYRSRTFAGQYKLAAWLMLVMYVLDFASETEWVVGKVLVGRPLEAAWVVYLIPLAVWVVQAVLYPKVAQDIDEKENE</sequence>
<dbReference type="OrthoDB" id="2548253at2759"/>
<evidence type="ECO:0000256" key="2">
    <source>
        <dbReference type="SAM" id="Phobius"/>
    </source>
</evidence>
<protein>
    <submittedName>
        <fullName evidence="3">Uncharacterized protein</fullName>
    </submittedName>
</protein>
<feature type="region of interest" description="Disordered" evidence="1">
    <location>
        <begin position="1"/>
        <end position="26"/>
    </location>
</feature>
<feature type="transmembrane region" description="Helical" evidence="2">
    <location>
        <begin position="458"/>
        <end position="484"/>
    </location>
</feature>
<feature type="region of interest" description="Disordered" evidence="1">
    <location>
        <begin position="233"/>
        <end position="253"/>
    </location>
</feature>
<evidence type="ECO:0000256" key="1">
    <source>
        <dbReference type="SAM" id="MobiDB-lite"/>
    </source>
</evidence>
<keyword evidence="2" id="KW-0812">Transmembrane</keyword>
<feature type="transmembrane region" description="Helical" evidence="2">
    <location>
        <begin position="491"/>
        <end position="511"/>
    </location>
</feature>
<dbReference type="Proteomes" id="UP000298030">
    <property type="component" value="Unassembled WGS sequence"/>
</dbReference>
<evidence type="ECO:0000313" key="3">
    <source>
        <dbReference type="EMBL" id="TEB23926.1"/>
    </source>
</evidence>
<evidence type="ECO:0000313" key="4">
    <source>
        <dbReference type="Proteomes" id="UP000298030"/>
    </source>
</evidence>
<name>A0A4Y7SPY9_COPMI</name>
<proteinExistence type="predicted"/>
<reference evidence="3 4" key="1">
    <citation type="journal article" date="2019" name="Nat. Ecol. Evol.">
        <title>Megaphylogeny resolves global patterns of mushroom evolution.</title>
        <authorList>
            <person name="Varga T."/>
            <person name="Krizsan K."/>
            <person name="Foldi C."/>
            <person name="Dima B."/>
            <person name="Sanchez-Garcia M."/>
            <person name="Sanchez-Ramirez S."/>
            <person name="Szollosi G.J."/>
            <person name="Szarkandi J.G."/>
            <person name="Papp V."/>
            <person name="Albert L."/>
            <person name="Andreopoulos W."/>
            <person name="Angelini C."/>
            <person name="Antonin V."/>
            <person name="Barry K.W."/>
            <person name="Bougher N.L."/>
            <person name="Buchanan P."/>
            <person name="Buyck B."/>
            <person name="Bense V."/>
            <person name="Catcheside P."/>
            <person name="Chovatia M."/>
            <person name="Cooper J."/>
            <person name="Damon W."/>
            <person name="Desjardin D."/>
            <person name="Finy P."/>
            <person name="Geml J."/>
            <person name="Haridas S."/>
            <person name="Hughes K."/>
            <person name="Justo A."/>
            <person name="Karasinski D."/>
            <person name="Kautmanova I."/>
            <person name="Kiss B."/>
            <person name="Kocsube S."/>
            <person name="Kotiranta H."/>
            <person name="LaButti K.M."/>
            <person name="Lechner B.E."/>
            <person name="Liimatainen K."/>
            <person name="Lipzen A."/>
            <person name="Lukacs Z."/>
            <person name="Mihaltcheva S."/>
            <person name="Morgado L.N."/>
            <person name="Niskanen T."/>
            <person name="Noordeloos M.E."/>
            <person name="Ohm R.A."/>
            <person name="Ortiz-Santana B."/>
            <person name="Ovrebo C."/>
            <person name="Racz N."/>
            <person name="Riley R."/>
            <person name="Savchenko A."/>
            <person name="Shiryaev A."/>
            <person name="Soop K."/>
            <person name="Spirin V."/>
            <person name="Szebenyi C."/>
            <person name="Tomsovsky M."/>
            <person name="Tulloss R.E."/>
            <person name="Uehling J."/>
            <person name="Grigoriev I.V."/>
            <person name="Vagvolgyi C."/>
            <person name="Papp T."/>
            <person name="Martin F.M."/>
            <person name="Miettinen O."/>
            <person name="Hibbett D.S."/>
            <person name="Nagy L.G."/>
        </authorList>
    </citation>
    <scope>NUCLEOTIDE SEQUENCE [LARGE SCALE GENOMIC DNA]</scope>
    <source>
        <strain evidence="3 4">FP101781</strain>
    </source>
</reference>
<keyword evidence="2" id="KW-0472">Membrane</keyword>
<feature type="transmembrane region" description="Helical" evidence="2">
    <location>
        <begin position="656"/>
        <end position="672"/>
    </location>
</feature>
<feature type="transmembrane region" description="Helical" evidence="2">
    <location>
        <begin position="692"/>
        <end position="709"/>
    </location>
</feature>
<feature type="transmembrane region" description="Helical" evidence="2">
    <location>
        <begin position="623"/>
        <end position="644"/>
    </location>
</feature>
<gene>
    <name evidence="3" type="ORF">FA13DRAFT_1778060</name>
</gene>
<feature type="transmembrane region" description="Helical" evidence="2">
    <location>
        <begin position="523"/>
        <end position="546"/>
    </location>
</feature>
<feature type="transmembrane region" description="Helical" evidence="2">
    <location>
        <begin position="582"/>
        <end position="603"/>
    </location>
</feature>
<feature type="transmembrane region" description="Helical" evidence="2">
    <location>
        <begin position="35"/>
        <end position="53"/>
    </location>
</feature>
<feature type="compositionally biased region" description="Basic and acidic residues" evidence="1">
    <location>
        <begin position="1"/>
        <end position="10"/>
    </location>
</feature>
<accession>A0A4Y7SPY9</accession>
<organism evidence="3 4">
    <name type="scientific">Coprinellus micaceus</name>
    <name type="common">Glistening ink-cap mushroom</name>
    <name type="synonym">Coprinus micaceus</name>
    <dbReference type="NCBI Taxonomy" id="71717"/>
    <lineage>
        <taxon>Eukaryota</taxon>
        <taxon>Fungi</taxon>
        <taxon>Dikarya</taxon>
        <taxon>Basidiomycota</taxon>
        <taxon>Agaricomycotina</taxon>
        <taxon>Agaricomycetes</taxon>
        <taxon>Agaricomycetidae</taxon>
        <taxon>Agaricales</taxon>
        <taxon>Agaricineae</taxon>
        <taxon>Psathyrellaceae</taxon>
        <taxon>Coprinellus</taxon>
    </lineage>
</organism>
<comment type="caution">
    <text evidence="3">The sequence shown here is derived from an EMBL/GenBank/DDBJ whole genome shotgun (WGS) entry which is preliminary data.</text>
</comment>